<dbReference type="RefSeq" id="WP_200339711.1">
    <property type="nucleotide sequence ID" value="NZ_NRRL01000008.1"/>
</dbReference>
<comment type="caution">
    <text evidence="2">The sequence shown here is derived from an EMBL/GenBank/DDBJ whole genome shotgun (WGS) entry which is preliminary data.</text>
</comment>
<dbReference type="Pfam" id="PF04255">
    <property type="entry name" value="DUF433"/>
    <property type="match status" value="1"/>
</dbReference>
<dbReference type="InterPro" id="IPR007367">
    <property type="entry name" value="DUF433"/>
</dbReference>
<reference evidence="2 3" key="1">
    <citation type="journal article" date="2020" name="Microorganisms">
        <title>Osmotic Adaptation and Compatible Solute Biosynthesis of Phototrophic Bacteria as Revealed from Genome Analyses.</title>
        <authorList>
            <person name="Imhoff J.F."/>
            <person name="Rahn T."/>
            <person name="Kunzel S."/>
            <person name="Keller A."/>
            <person name="Neulinger S.C."/>
        </authorList>
    </citation>
    <scope>NUCLEOTIDE SEQUENCE [LARGE SCALE GENOMIC DNA]</scope>
    <source>
        <strain evidence="2 3">DSM 9895</strain>
    </source>
</reference>
<protein>
    <recommendedName>
        <fullName evidence="4">DUF433 domain-containing protein</fullName>
    </recommendedName>
</protein>
<dbReference type="SUPFAM" id="SSF46689">
    <property type="entry name" value="Homeodomain-like"/>
    <property type="match status" value="1"/>
</dbReference>
<dbReference type="InterPro" id="IPR009057">
    <property type="entry name" value="Homeodomain-like_sf"/>
</dbReference>
<organism evidence="2 3">
    <name type="scientific">Rhodovibrio sodomensis</name>
    <dbReference type="NCBI Taxonomy" id="1088"/>
    <lineage>
        <taxon>Bacteria</taxon>
        <taxon>Pseudomonadati</taxon>
        <taxon>Pseudomonadota</taxon>
        <taxon>Alphaproteobacteria</taxon>
        <taxon>Rhodospirillales</taxon>
        <taxon>Rhodovibrionaceae</taxon>
        <taxon>Rhodovibrio</taxon>
    </lineage>
</organism>
<name>A0ABS1DC93_9PROT</name>
<evidence type="ECO:0008006" key="4">
    <source>
        <dbReference type="Google" id="ProtNLM"/>
    </source>
</evidence>
<evidence type="ECO:0000313" key="3">
    <source>
        <dbReference type="Proteomes" id="UP001296873"/>
    </source>
</evidence>
<dbReference type="EMBL" id="NRRL01000008">
    <property type="protein sequence ID" value="MBK1667556.1"/>
    <property type="molecule type" value="Genomic_DNA"/>
</dbReference>
<dbReference type="Proteomes" id="UP001296873">
    <property type="component" value="Unassembled WGS sequence"/>
</dbReference>
<accession>A0ABS1DC93</accession>
<sequence>MGEQVEMLSSHEAAYLAGVNEREIHRAIDEDLVPKDLVRLNGGRRAFTPAASVMIAFYVDHKDRLTGKERRRVIDNVAHRVSTELLDANLSMDPSTSSLTDLSVEDPDNNLKLVGPYIDRVRGRLDRLKKARDLVHSSSEILSGTPVIRGTRVPVHSVAGTYGDEGAEGALKAYPNLDKDTVELAKLYADTHPPRGRPKAHSVPEGATVVRTRRRKRSDGKSGAAGLA</sequence>
<evidence type="ECO:0000256" key="1">
    <source>
        <dbReference type="SAM" id="MobiDB-lite"/>
    </source>
</evidence>
<evidence type="ECO:0000313" key="2">
    <source>
        <dbReference type="EMBL" id="MBK1667556.1"/>
    </source>
</evidence>
<dbReference type="Gene3D" id="1.10.10.10">
    <property type="entry name" value="Winged helix-like DNA-binding domain superfamily/Winged helix DNA-binding domain"/>
    <property type="match status" value="1"/>
</dbReference>
<proteinExistence type="predicted"/>
<feature type="region of interest" description="Disordered" evidence="1">
    <location>
        <begin position="189"/>
        <end position="228"/>
    </location>
</feature>
<keyword evidence="3" id="KW-1185">Reference proteome</keyword>
<gene>
    <name evidence="2" type="ORF">CKO28_05860</name>
</gene>
<dbReference type="InterPro" id="IPR036388">
    <property type="entry name" value="WH-like_DNA-bd_sf"/>
</dbReference>